<dbReference type="InterPro" id="IPR001279">
    <property type="entry name" value="Metallo-B-lactamas"/>
</dbReference>
<comment type="caution">
    <text evidence="2">The sequence shown here is derived from an EMBL/GenBank/DDBJ whole genome shotgun (WGS) entry which is preliminary data.</text>
</comment>
<feature type="domain" description="Metallo-beta-lactamase" evidence="1">
    <location>
        <begin position="20"/>
        <end position="94"/>
    </location>
</feature>
<organism evidence="2 3">
    <name type="scientific">Candidatus Accumulibacter phosphatis</name>
    <dbReference type="NCBI Taxonomy" id="327160"/>
    <lineage>
        <taxon>Bacteria</taxon>
        <taxon>Pseudomonadati</taxon>
        <taxon>Pseudomonadota</taxon>
        <taxon>Betaproteobacteria</taxon>
        <taxon>Candidatus Accumulibacter</taxon>
    </lineage>
</organism>
<dbReference type="InterPro" id="IPR052159">
    <property type="entry name" value="Competence_DNA_uptake"/>
</dbReference>
<reference evidence="2 3" key="1">
    <citation type="submission" date="2014-02" db="EMBL/GenBank/DDBJ databases">
        <title>Expanding our view of genomic diversity in Candidatus Accumulibacter clades.</title>
        <authorList>
            <person name="Skennerton C.T."/>
            <person name="Barr J.J."/>
            <person name="Slater F.R."/>
            <person name="Bond P.L."/>
            <person name="Tyson G.W."/>
        </authorList>
    </citation>
    <scope>NUCLEOTIDE SEQUENCE [LARGE SCALE GENOMIC DNA]</scope>
    <source>
        <strain evidence="3">BA-91</strain>
    </source>
</reference>
<dbReference type="EMBL" id="JDVG02000165">
    <property type="protein sequence ID" value="KFB73764.1"/>
    <property type="molecule type" value="Genomic_DNA"/>
</dbReference>
<evidence type="ECO:0000259" key="1">
    <source>
        <dbReference type="Pfam" id="PF00753"/>
    </source>
</evidence>
<dbReference type="Pfam" id="PF00753">
    <property type="entry name" value="Lactamase_B"/>
    <property type="match status" value="1"/>
</dbReference>
<dbReference type="Proteomes" id="UP000020077">
    <property type="component" value="Unassembled WGS sequence"/>
</dbReference>
<proteinExistence type="predicted"/>
<dbReference type="PANTHER" id="PTHR30619">
    <property type="entry name" value="DNA INTERNALIZATION/COMPETENCE PROTEIN COMEC/REC2"/>
    <property type="match status" value="1"/>
</dbReference>
<protein>
    <submittedName>
        <fullName evidence="2">Metallo-beta-lactamase superfamily protein</fullName>
    </submittedName>
</protein>
<gene>
    <name evidence="2" type="ORF">AW09_000981</name>
</gene>
<dbReference type="InterPro" id="IPR036866">
    <property type="entry name" value="RibonucZ/Hydroxyglut_hydro"/>
</dbReference>
<dbReference type="Gene3D" id="3.60.15.10">
    <property type="entry name" value="Ribonuclease Z/Hydroxyacylglutathione hydrolase-like"/>
    <property type="match status" value="1"/>
</dbReference>
<dbReference type="CDD" id="cd06262">
    <property type="entry name" value="metallo-hydrolase-like_MBL-fold"/>
    <property type="match status" value="1"/>
</dbReference>
<name>A0A080M9G4_9PROT</name>
<dbReference type="PANTHER" id="PTHR30619:SF1">
    <property type="entry name" value="RECOMBINATION PROTEIN 2"/>
    <property type="match status" value="1"/>
</dbReference>
<sequence length="352" mass="37625">MSDYGSGPAHDELEITLFGPGFGEAIAVHLGENNWLLVDSCIDPATKGPATHAYLQAIGVQPKHVKTIVASHWHDDHVRGMSRLAAHYPDAEFMLSAVFNSDEASAFLAAYGGSAAPGLARGAKELFSVVAQRAEVSFLQQRFSVLKLSANGRNVRVSALSPVPAAFAQSLAHFAQYLPRNVAQINHAPDLRPNHEAVVLHIDFDGDAALLGSDLESHPTCGWGAVVSNAWCAARPTGSAYKVAHHGSYSGDHPNIWATLLGENPTACLTPFNRGHRLPSDEDKARIKANTAIAYLSSGATRRPEMDAAVLKRLEDICKKVSRVNSGFGAIRLRKLPAANWAVELFGAACAL</sequence>
<dbReference type="AlphaFoldDB" id="A0A080M9G4"/>
<dbReference type="SUPFAM" id="SSF56281">
    <property type="entry name" value="Metallo-hydrolase/oxidoreductase"/>
    <property type="match status" value="1"/>
</dbReference>
<evidence type="ECO:0000313" key="2">
    <source>
        <dbReference type="EMBL" id="KFB73764.1"/>
    </source>
</evidence>
<accession>A0A080M9G4</accession>
<evidence type="ECO:0000313" key="3">
    <source>
        <dbReference type="Proteomes" id="UP000020077"/>
    </source>
</evidence>